<proteinExistence type="predicted"/>
<dbReference type="HOGENOM" id="CLU_056788_6_2_3"/>
<dbReference type="Pfam" id="PF13358">
    <property type="entry name" value="DDE_3"/>
    <property type="match status" value="1"/>
</dbReference>
<name>F4Y316_9CYAN</name>
<dbReference type="eggNOG" id="COG3335">
    <property type="taxonomic scope" value="Bacteria"/>
</dbReference>
<sequence length="104" mass="12320">MQLWCEDEHRLGLKPVVRRIYVPEGDWPIAHVNWRFEWLWLYAFAHPCTVETKAWILPYVNTELFNRVLAEFAAEFNNGDDKHIVLVVDQAGWHTRVSARKTNS</sequence>
<protein>
    <recommendedName>
        <fullName evidence="1">Tc1-like transposase DDE domain-containing protein</fullName>
    </recommendedName>
</protein>
<evidence type="ECO:0000259" key="1">
    <source>
        <dbReference type="Pfam" id="PF13358"/>
    </source>
</evidence>
<feature type="domain" description="Tc1-like transposase DDE" evidence="1">
    <location>
        <begin position="2"/>
        <end position="100"/>
    </location>
</feature>
<gene>
    <name evidence="2" type="ORF">LYNGBM3L_68890</name>
</gene>
<evidence type="ECO:0000313" key="3">
    <source>
        <dbReference type="Proteomes" id="UP000003959"/>
    </source>
</evidence>
<accession>F4Y316</accession>
<dbReference type="InterPro" id="IPR038717">
    <property type="entry name" value="Tc1-like_DDE_dom"/>
</dbReference>
<dbReference type="AlphaFoldDB" id="F4Y316"/>
<reference evidence="3" key="1">
    <citation type="journal article" date="2011" name="Proc. Natl. Acad. Sci. U.S.A.">
        <title>Genomic insights into the physiology and ecology of the marine filamentous cyanobacterium Lyngbya majuscula.</title>
        <authorList>
            <person name="Jones A.C."/>
            <person name="Monroe E.A."/>
            <person name="Podell S."/>
            <person name="Hess W.R."/>
            <person name="Klages S."/>
            <person name="Esquenazi E."/>
            <person name="Niessen S."/>
            <person name="Hoover H."/>
            <person name="Rothmann M."/>
            <person name="Lasken R.S."/>
            <person name="Yates J.R.III."/>
            <person name="Reinhardt R."/>
            <person name="Kube M."/>
            <person name="Burkart M.D."/>
            <person name="Allen E.E."/>
            <person name="Dorrestein P.C."/>
            <person name="Gerwick W.H."/>
            <person name="Gerwick L."/>
        </authorList>
    </citation>
    <scope>NUCLEOTIDE SEQUENCE [LARGE SCALE GENOMIC DNA]</scope>
    <source>
        <strain evidence="3">3L</strain>
    </source>
</reference>
<evidence type="ECO:0000313" key="2">
    <source>
        <dbReference type="EMBL" id="EGJ29010.1"/>
    </source>
</evidence>
<dbReference type="EMBL" id="GL890971">
    <property type="protein sequence ID" value="EGJ29010.1"/>
    <property type="molecule type" value="Genomic_DNA"/>
</dbReference>
<keyword evidence="3" id="KW-1185">Reference proteome</keyword>
<organism evidence="2 3">
    <name type="scientific">Moorena producens 3L</name>
    <dbReference type="NCBI Taxonomy" id="489825"/>
    <lineage>
        <taxon>Bacteria</taxon>
        <taxon>Bacillati</taxon>
        <taxon>Cyanobacteriota</taxon>
        <taxon>Cyanophyceae</taxon>
        <taxon>Coleofasciculales</taxon>
        <taxon>Coleofasciculaceae</taxon>
        <taxon>Moorena</taxon>
    </lineage>
</organism>
<dbReference type="Proteomes" id="UP000003959">
    <property type="component" value="Unassembled WGS sequence"/>
</dbReference>